<comment type="caution">
    <text evidence="1">The sequence shown here is derived from an EMBL/GenBank/DDBJ whole genome shotgun (WGS) entry which is preliminary data.</text>
</comment>
<evidence type="ECO:0000313" key="2">
    <source>
        <dbReference type="Proteomes" id="UP001054902"/>
    </source>
</evidence>
<proteinExistence type="predicted"/>
<accession>A0AAD3HAK0</accession>
<dbReference type="Proteomes" id="UP001054902">
    <property type="component" value="Unassembled WGS sequence"/>
</dbReference>
<dbReference type="EMBL" id="BLLK01000056">
    <property type="protein sequence ID" value="GFH56732.1"/>
    <property type="molecule type" value="Genomic_DNA"/>
</dbReference>
<protein>
    <recommendedName>
        <fullName evidence="3">Cyanocobalamin reductase (cyanide-eliminating)</fullName>
    </recommendedName>
</protein>
<feature type="non-terminal residue" evidence="1">
    <location>
        <position position="1"/>
    </location>
</feature>
<organism evidence="1 2">
    <name type="scientific">Chaetoceros tenuissimus</name>
    <dbReference type="NCBI Taxonomy" id="426638"/>
    <lineage>
        <taxon>Eukaryota</taxon>
        <taxon>Sar</taxon>
        <taxon>Stramenopiles</taxon>
        <taxon>Ochrophyta</taxon>
        <taxon>Bacillariophyta</taxon>
        <taxon>Coscinodiscophyceae</taxon>
        <taxon>Chaetocerotophycidae</taxon>
        <taxon>Chaetocerotales</taxon>
        <taxon>Chaetocerotaceae</taxon>
        <taxon>Chaetoceros</taxon>
    </lineage>
</organism>
<dbReference type="AlphaFoldDB" id="A0AAD3HAK0"/>
<gene>
    <name evidence="1" type="ORF">CTEN210_13208</name>
</gene>
<sequence>HETSTDEYHCFAEQKDSFLVSMQRVAKVTGEYWHDEEGTKLCVHPIYGTWTALRAVLVFHPRKVNHDDDLSSEKKSIPSLPTPCTCPVPKQDIETAKEVMQYALQMSTGGNSYVDTDNQNVKDLCTMLHDRKSSGSDWSKVSPSMRPWIKLRDCISIGRDDYRYCDEQLLYHYTKDSDILVNLLKPLVL</sequence>
<evidence type="ECO:0000313" key="1">
    <source>
        <dbReference type="EMBL" id="GFH56732.1"/>
    </source>
</evidence>
<reference evidence="1 2" key="1">
    <citation type="journal article" date="2021" name="Sci. Rep.">
        <title>The genome of the diatom Chaetoceros tenuissimus carries an ancient integrated fragment of an extant virus.</title>
        <authorList>
            <person name="Hongo Y."/>
            <person name="Kimura K."/>
            <person name="Takaki Y."/>
            <person name="Yoshida Y."/>
            <person name="Baba S."/>
            <person name="Kobayashi G."/>
            <person name="Nagasaki K."/>
            <person name="Hano T."/>
            <person name="Tomaru Y."/>
        </authorList>
    </citation>
    <scope>NUCLEOTIDE SEQUENCE [LARGE SCALE GENOMIC DNA]</scope>
    <source>
        <strain evidence="1 2">NIES-3715</strain>
    </source>
</reference>
<evidence type="ECO:0008006" key="3">
    <source>
        <dbReference type="Google" id="ProtNLM"/>
    </source>
</evidence>
<keyword evidence="2" id="KW-1185">Reference proteome</keyword>
<name>A0AAD3HAK0_9STRA</name>